<keyword evidence="4" id="KW-0378">Hydrolase</keyword>
<protein>
    <submittedName>
        <fullName evidence="4">Serine hydrolase domain-containing protein</fullName>
        <ecNumber evidence="4">3.-.-.-</ecNumber>
    </submittedName>
</protein>
<accession>A0ABV9U4V4</accession>
<evidence type="ECO:0000313" key="5">
    <source>
        <dbReference type="Proteomes" id="UP001595872"/>
    </source>
</evidence>
<dbReference type="GO" id="GO:0016787">
    <property type="term" value="F:hydrolase activity"/>
    <property type="evidence" value="ECO:0007669"/>
    <property type="project" value="UniProtKB-KW"/>
</dbReference>
<keyword evidence="2" id="KW-0732">Signal</keyword>
<dbReference type="PANTHER" id="PTHR46825">
    <property type="entry name" value="D-ALANYL-D-ALANINE-CARBOXYPEPTIDASE/ENDOPEPTIDASE AMPH"/>
    <property type="match status" value="1"/>
</dbReference>
<dbReference type="SUPFAM" id="SSF56601">
    <property type="entry name" value="beta-lactamase/transpeptidase-like"/>
    <property type="match status" value="1"/>
</dbReference>
<dbReference type="InterPro" id="IPR001466">
    <property type="entry name" value="Beta-lactam-related"/>
</dbReference>
<comment type="caution">
    <text evidence="4">The sequence shown here is derived from an EMBL/GenBank/DDBJ whole genome shotgun (WGS) entry which is preliminary data.</text>
</comment>
<feature type="compositionally biased region" description="Pro residues" evidence="1">
    <location>
        <begin position="41"/>
        <end position="55"/>
    </location>
</feature>
<reference evidence="5" key="1">
    <citation type="journal article" date="2019" name="Int. J. Syst. Evol. Microbiol.">
        <title>The Global Catalogue of Microorganisms (GCM) 10K type strain sequencing project: providing services to taxonomists for standard genome sequencing and annotation.</title>
        <authorList>
            <consortium name="The Broad Institute Genomics Platform"/>
            <consortium name="The Broad Institute Genome Sequencing Center for Infectious Disease"/>
            <person name="Wu L."/>
            <person name="Ma J."/>
        </authorList>
    </citation>
    <scope>NUCLEOTIDE SEQUENCE [LARGE SCALE GENOMIC DNA]</scope>
    <source>
        <strain evidence="5">KLKA75</strain>
    </source>
</reference>
<dbReference type="RefSeq" id="WP_378259532.1">
    <property type="nucleotide sequence ID" value="NZ_JBHSIT010000008.1"/>
</dbReference>
<feature type="signal peptide" evidence="2">
    <location>
        <begin position="1"/>
        <end position="27"/>
    </location>
</feature>
<dbReference type="Proteomes" id="UP001595872">
    <property type="component" value="Unassembled WGS sequence"/>
</dbReference>
<dbReference type="EC" id="3.-.-.-" evidence="4"/>
<feature type="chain" id="PRO_5047225236" evidence="2">
    <location>
        <begin position="28"/>
        <end position="483"/>
    </location>
</feature>
<dbReference type="InterPro" id="IPR012338">
    <property type="entry name" value="Beta-lactam/transpept-like"/>
</dbReference>
<dbReference type="InterPro" id="IPR050491">
    <property type="entry name" value="AmpC-like"/>
</dbReference>
<dbReference type="EMBL" id="JBHSIT010000008">
    <property type="protein sequence ID" value="MFC4910879.1"/>
    <property type="molecule type" value="Genomic_DNA"/>
</dbReference>
<evidence type="ECO:0000313" key="4">
    <source>
        <dbReference type="EMBL" id="MFC4910879.1"/>
    </source>
</evidence>
<sequence>METRRLRRLLAAAALATAAVTAGTAAAVPPGDVRQATPAGLTPPLPWTAPLPAAPGSPLAPAQSGAAQSAGAQSAEVQRTQVQDGAGTDVRTAPFELDGAKLQATLDATHQAGMTGLFSAVRDGDASWQGASGVADTATGRPVRADMRQRVGSITKTFVATAVLQQVDRGRVRLDDPIAAYLPDLVPGPRGRQVTVRMLLDHTSGIGDYVPAAFPSLDDPSPASLDANRYRRLSPKQLVAWGLAAKPTGDPGQNWSYSNTNYVILGLLLEKVTGRSATDYITANVIRRAGLRHTYFPGGDPVIHGPHPKMYESLYGVLDPPRDYSEYDMSWASTAGSLVSTADDLNHFYRDLLTGGLTSKDALAEMQKTVPVKDATGQTVLDYGLGIYAVNLPCGRFWGHDGLVWGAATQSLTSQDGARQLTFALNRARYQRLDGQGVPIPDPIDNALGAHALQALCGPSAADSIASGTTTRFLPLGFLTPNP</sequence>
<proteinExistence type="predicted"/>
<keyword evidence="5" id="KW-1185">Reference proteome</keyword>
<organism evidence="4 5">
    <name type="scientific">Actinomadura gamaensis</name>
    <dbReference type="NCBI Taxonomy" id="1763541"/>
    <lineage>
        <taxon>Bacteria</taxon>
        <taxon>Bacillati</taxon>
        <taxon>Actinomycetota</taxon>
        <taxon>Actinomycetes</taxon>
        <taxon>Streptosporangiales</taxon>
        <taxon>Thermomonosporaceae</taxon>
        <taxon>Actinomadura</taxon>
    </lineage>
</organism>
<dbReference type="Pfam" id="PF00144">
    <property type="entry name" value="Beta-lactamase"/>
    <property type="match status" value="1"/>
</dbReference>
<dbReference type="PANTHER" id="PTHR46825:SF7">
    <property type="entry name" value="D-ALANYL-D-ALANINE CARBOXYPEPTIDASE"/>
    <property type="match status" value="1"/>
</dbReference>
<feature type="domain" description="Beta-lactamase-related" evidence="3">
    <location>
        <begin position="111"/>
        <end position="407"/>
    </location>
</feature>
<dbReference type="Gene3D" id="3.40.710.10">
    <property type="entry name" value="DD-peptidase/beta-lactamase superfamily"/>
    <property type="match status" value="1"/>
</dbReference>
<evidence type="ECO:0000256" key="1">
    <source>
        <dbReference type="SAM" id="MobiDB-lite"/>
    </source>
</evidence>
<gene>
    <name evidence="4" type="ORF">ACFPCY_26445</name>
</gene>
<name>A0ABV9U4V4_9ACTN</name>
<feature type="compositionally biased region" description="Low complexity" evidence="1">
    <location>
        <begin position="56"/>
        <end position="75"/>
    </location>
</feature>
<evidence type="ECO:0000256" key="2">
    <source>
        <dbReference type="SAM" id="SignalP"/>
    </source>
</evidence>
<evidence type="ECO:0000259" key="3">
    <source>
        <dbReference type="Pfam" id="PF00144"/>
    </source>
</evidence>
<feature type="region of interest" description="Disordered" evidence="1">
    <location>
        <begin position="29"/>
        <end position="87"/>
    </location>
</feature>